<feature type="domain" description="RRM" evidence="8">
    <location>
        <begin position="71"/>
        <end position="149"/>
    </location>
</feature>
<dbReference type="CDD" id="cd12334">
    <property type="entry name" value="RRM1_SF3B4"/>
    <property type="match status" value="1"/>
</dbReference>
<feature type="compositionally biased region" description="Pro residues" evidence="7">
    <location>
        <begin position="384"/>
        <end position="398"/>
    </location>
</feature>
<comment type="similarity">
    <text evidence="2">Belongs to the SF3B4 family.</text>
</comment>
<gene>
    <name evidence="9" type="ORF">ACHAXA_011258</name>
</gene>
<protein>
    <recommendedName>
        <fullName evidence="8">RRM domain-containing protein</fullName>
    </recommendedName>
</protein>
<reference evidence="9 10" key="1">
    <citation type="submission" date="2024-10" db="EMBL/GenBank/DDBJ databases">
        <title>Updated reference genomes for cyclostephanoid diatoms.</title>
        <authorList>
            <person name="Roberts W.R."/>
            <person name="Alverson A.J."/>
        </authorList>
    </citation>
    <scope>NUCLEOTIDE SEQUENCE [LARGE SCALE GENOMIC DNA]</scope>
    <source>
        <strain evidence="9 10">AJA228-03</strain>
    </source>
</reference>
<evidence type="ECO:0000313" key="10">
    <source>
        <dbReference type="Proteomes" id="UP001530377"/>
    </source>
</evidence>
<dbReference type="InterPro" id="IPR000504">
    <property type="entry name" value="RRM_dom"/>
</dbReference>
<feature type="compositionally biased region" description="Pro residues" evidence="7">
    <location>
        <begin position="351"/>
        <end position="368"/>
    </location>
</feature>
<dbReference type="Pfam" id="PF00076">
    <property type="entry name" value="RRM_1"/>
    <property type="match status" value="2"/>
</dbReference>
<dbReference type="InterPro" id="IPR034159">
    <property type="entry name" value="SF3B4_RRM2"/>
</dbReference>
<comment type="caution">
    <text evidence="9">The sequence shown here is derived from an EMBL/GenBank/DDBJ whole genome shotgun (WGS) entry which is preliminary data.</text>
</comment>
<feature type="region of interest" description="Disordered" evidence="7">
    <location>
        <begin position="248"/>
        <end position="271"/>
    </location>
</feature>
<dbReference type="InterPro" id="IPR052084">
    <property type="entry name" value="SF3B4_spliceosome_assoc"/>
</dbReference>
<evidence type="ECO:0000256" key="5">
    <source>
        <dbReference type="ARBA" id="ARBA00023242"/>
    </source>
</evidence>
<evidence type="ECO:0000313" key="9">
    <source>
        <dbReference type="EMBL" id="KAL3826449.1"/>
    </source>
</evidence>
<keyword evidence="10" id="KW-1185">Reference proteome</keyword>
<dbReference type="CDD" id="cd12335">
    <property type="entry name" value="RRM2_SF3B4"/>
    <property type="match status" value="1"/>
</dbReference>
<feature type="compositionally biased region" description="Gly residues" evidence="7">
    <location>
        <begin position="248"/>
        <end position="266"/>
    </location>
</feature>
<dbReference type="EMBL" id="JALLPB020000021">
    <property type="protein sequence ID" value="KAL3826449.1"/>
    <property type="molecule type" value="Genomic_DNA"/>
</dbReference>
<dbReference type="PROSITE" id="PS50102">
    <property type="entry name" value="RRM"/>
    <property type="match status" value="2"/>
</dbReference>
<dbReference type="PANTHER" id="PTHR48030:SF3">
    <property type="entry name" value="SPLICING FACTOR 3B SUBUNIT 4"/>
    <property type="match status" value="1"/>
</dbReference>
<accession>A0ABD3SPC8</accession>
<dbReference type="SUPFAM" id="SSF54928">
    <property type="entry name" value="RNA-binding domain, RBD"/>
    <property type="match status" value="1"/>
</dbReference>
<evidence type="ECO:0000256" key="7">
    <source>
        <dbReference type="SAM" id="MobiDB-lite"/>
    </source>
</evidence>
<organism evidence="9 10">
    <name type="scientific">Cyclostephanos tholiformis</name>
    <dbReference type="NCBI Taxonomy" id="382380"/>
    <lineage>
        <taxon>Eukaryota</taxon>
        <taxon>Sar</taxon>
        <taxon>Stramenopiles</taxon>
        <taxon>Ochrophyta</taxon>
        <taxon>Bacillariophyta</taxon>
        <taxon>Coscinodiscophyceae</taxon>
        <taxon>Thalassiosirophycidae</taxon>
        <taxon>Stephanodiscales</taxon>
        <taxon>Stephanodiscaceae</taxon>
        <taxon>Cyclostephanos</taxon>
    </lineage>
</organism>
<dbReference type="PANTHER" id="PTHR48030">
    <property type="entry name" value="SPLICING FACTOR 3B SUBUNIT 4"/>
    <property type="match status" value="1"/>
</dbReference>
<dbReference type="FunFam" id="3.30.70.330:FF:000505">
    <property type="entry name" value="Splicing factor 3B subunit 4"/>
    <property type="match status" value="1"/>
</dbReference>
<keyword evidence="3" id="KW-0677">Repeat</keyword>
<evidence type="ECO:0000256" key="2">
    <source>
        <dbReference type="ARBA" id="ARBA00008363"/>
    </source>
</evidence>
<dbReference type="Gene3D" id="3.30.70.330">
    <property type="match status" value="2"/>
</dbReference>
<evidence type="ECO:0000259" key="8">
    <source>
        <dbReference type="PROSITE" id="PS50102"/>
    </source>
</evidence>
<name>A0ABD3SPC8_9STRA</name>
<dbReference type="InterPro" id="IPR012677">
    <property type="entry name" value="Nucleotide-bd_a/b_plait_sf"/>
</dbReference>
<dbReference type="GO" id="GO:0003723">
    <property type="term" value="F:RNA binding"/>
    <property type="evidence" value="ECO:0007669"/>
    <property type="project" value="UniProtKB-UniRule"/>
</dbReference>
<evidence type="ECO:0000256" key="1">
    <source>
        <dbReference type="ARBA" id="ARBA00004123"/>
    </source>
</evidence>
<keyword evidence="4 6" id="KW-0694">RNA-binding</keyword>
<dbReference type="SMART" id="SM00360">
    <property type="entry name" value="RRM"/>
    <property type="match status" value="2"/>
</dbReference>
<sequence length="441" mass="47221">MRKFAYGDHYLSPYAYRETPASRLPRGKWTSYNFVDLIVRPTTPEESAGEYKRRASAMASLANVEHRNQEATCYVGNLDPSTTEDILVELFTQIGRVNSVHMPKDKLTGLHGGYGFVEFLDVSDAEYCIQIMSMVKLFGRPLRVSKSALDKKSGSGSLDVGANLFIGNLDPGDVDEKLLYDTFSAFGTIIKPPKIMRDDMTNQSRGFGFVSFDTFEASDLAIECMHNQYLCNRQISVQYAFKKASTTGGGGGGDDMVAEGGRGPGGAPERHGSRAERMLAAANPHREFLSTRTTGLLGMGGVQRTPNTMFATSASSTTAALSRGIIGVGGVPSSSSTTTTSMMMTMNPPPMPPPLPPGMPPPPVPPPLMHHHGMLMPPLGGGMPMPPPPPPPLPPQPPQGYMMSVPPPPPPPPPLPPMPPQQGFVSAPPLPPPPPPPPPLE</sequence>
<dbReference type="InterPro" id="IPR035979">
    <property type="entry name" value="RBD_domain_sf"/>
</dbReference>
<evidence type="ECO:0000256" key="3">
    <source>
        <dbReference type="ARBA" id="ARBA00022737"/>
    </source>
</evidence>
<evidence type="ECO:0000256" key="4">
    <source>
        <dbReference type="ARBA" id="ARBA00022884"/>
    </source>
</evidence>
<dbReference type="AlphaFoldDB" id="A0ABD3SPC8"/>
<proteinExistence type="inferred from homology"/>
<feature type="compositionally biased region" description="Pro residues" evidence="7">
    <location>
        <begin position="405"/>
        <end position="420"/>
    </location>
</feature>
<feature type="domain" description="RRM" evidence="8">
    <location>
        <begin position="162"/>
        <end position="242"/>
    </location>
</feature>
<feature type="region of interest" description="Disordered" evidence="7">
    <location>
        <begin position="351"/>
        <end position="441"/>
    </location>
</feature>
<dbReference type="Proteomes" id="UP001530377">
    <property type="component" value="Unassembled WGS sequence"/>
</dbReference>
<dbReference type="InterPro" id="IPR034158">
    <property type="entry name" value="SF3B4_RRM1"/>
</dbReference>
<keyword evidence="5" id="KW-0539">Nucleus</keyword>
<dbReference type="GO" id="GO:0005634">
    <property type="term" value="C:nucleus"/>
    <property type="evidence" value="ECO:0007669"/>
    <property type="project" value="UniProtKB-SubCell"/>
</dbReference>
<evidence type="ECO:0000256" key="6">
    <source>
        <dbReference type="PROSITE-ProRule" id="PRU00176"/>
    </source>
</evidence>
<feature type="compositionally biased region" description="Pro residues" evidence="7">
    <location>
        <begin position="428"/>
        <end position="441"/>
    </location>
</feature>
<comment type="subcellular location">
    <subcellularLocation>
        <location evidence="1">Nucleus</location>
    </subcellularLocation>
</comment>